<dbReference type="PROSITE" id="PS50089">
    <property type="entry name" value="ZF_RING_2"/>
    <property type="match status" value="1"/>
</dbReference>
<dbReference type="Proteomes" id="UP000276133">
    <property type="component" value="Unassembled WGS sequence"/>
</dbReference>
<dbReference type="InterPro" id="IPR013083">
    <property type="entry name" value="Znf_RING/FYVE/PHD"/>
</dbReference>
<sequence length="229" mass="26725">MDTSIEIKKAISKLHLADMFHLKYPKFIEMIEELNSIAEYFLDENGNALDFKIAKGTDLTFFWKFTIRIECTKSKIGDSDIKSFRLLKLNEFLHIYQHIKQYADALKLFDDTQQNNLDSVQPKLTSSFLFDNIQVLNQSSSLNEDICCICMEEKTNLVLSCSHNYCEKCIEEWKITSKTCPICRCIMKDNDSFIIAEKPNFFHIQEEIFNSLFQITDHPMNQLREGASN</sequence>
<accession>A0A3M7R459</accession>
<gene>
    <name evidence="7" type="ORF">BpHYR1_007988</name>
</gene>
<evidence type="ECO:0000256" key="3">
    <source>
        <dbReference type="ARBA" id="ARBA00022771"/>
    </source>
</evidence>
<dbReference type="GO" id="GO:0004842">
    <property type="term" value="F:ubiquitin-protein transferase activity"/>
    <property type="evidence" value="ECO:0007669"/>
    <property type="project" value="TreeGrafter"/>
</dbReference>
<dbReference type="OrthoDB" id="1630758at2759"/>
<keyword evidence="3 5" id="KW-0863">Zinc-finger</keyword>
<evidence type="ECO:0000313" key="8">
    <source>
        <dbReference type="Proteomes" id="UP000276133"/>
    </source>
</evidence>
<dbReference type="GO" id="GO:0008270">
    <property type="term" value="F:zinc ion binding"/>
    <property type="evidence" value="ECO:0007669"/>
    <property type="project" value="UniProtKB-KW"/>
</dbReference>
<evidence type="ECO:0000313" key="7">
    <source>
        <dbReference type="EMBL" id="RNA18028.1"/>
    </source>
</evidence>
<dbReference type="InterPro" id="IPR043400">
    <property type="entry name" value="RING-HC_RNF141"/>
</dbReference>
<name>A0A3M7R459_BRAPC</name>
<reference evidence="7 8" key="1">
    <citation type="journal article" date="2018" name="Sci. Rep.">
        <title>Genomic signatures of local adaptation to the degree of environmental predictability in rotifers.</title>
        <authorList>
            <person name="Franch-Gras L."/>
            <person name="Hahn C."/>
            <person name="Garcia-Roger E.M."/>
            <person name="Carmona M.J."/>
            <person name="Serra M."/>
            <person name="Gomez A."/>
        </authorList>
    </citation>
    <scope>NUCLEOTIDE SEQUENCE [LARGE SCALE GENOMIC DNA]</scope>
    <source>
        <strain evidence="7">HYR1</strain>
    </source>
</reference>
<dbReference type="PROSITE" id="PS00518">
    <property type="entry name" value="ZF_RING_1"/>
    <property type="match status" value="1"/>
</dbReference>
<dbReference type="PANTHER" id="PTHR12109">
    <property type="entry name" value="RING FINGER PROTEIN 141-RELATED"/>
    <property type="match status" value="1"/>
</dbReference>
<dbReference type="InterPro" id="IPR017907">
    <property type="entry name" value="Znf_RING_CS"/>
</dbReference>
<keyword evidence="4" id="KW-0862">Zinc</keyword>
<dbReference type="InterPro" id="IPR001841">
    <property type="entry name" value="Znf_RING"/>
</dbReference>
<dbReference type="CDD" id="cd16545">
    <property type="entry name" value="RING-HC_RNF141"/>
    <property type="match status" value="1"/>
</dbReference>
<comment type="caution">
    <text evidence="7">The sequence shown here is derived from an EMBL/GenBank/DDBJ whole genome shotgun (WGS) entry which is preliminary data.</text>
</comment>
<dbReference type="PANTHER" id="PTHR12109:SF3">
    <property type="entry name" value="RING FINGER PROTEIN 141"/>
    <property type="match status" value="1"/>
</dbReference>
<dbReference type="SMART" id="SM00184">
    <property type="entry name" value="RING"/>
    <property type="match status" value="1"/>
</dbReference>
<keyword evidence="8" id="KW-1185">Reference proteome</keyword>
<organism evidence="7 8">
    <name type="scientific">Brachionus plicatilis</name>
    <name type="common">Marine rotifer</name>
    <name type="synonym">Brachionus muelleri</name>
    <dbReference type="NCBI Taxonomy" id="10195"/>
    <lineage>
        <taxon>Eukaryota</taxon>
        <taxon>Metazoa</taxon>
        <taxon>Spiralia</taxon>
        <taxon>Gnathifera</taxon>
        <taxon>Rotifera</taxon>
        <taxon>Eurotatoria</taxon>
        <taxon>Monogononta</taxon>
        <taxon>Pseudotrocha</taxon>
        <taxon>Ploima</taxon>
        <taxon>Brachionidae</taxon>
        <taxon>Brachionus</taxon>
    </lineage>
</organism>
<dbReference type="SUPFAM" id="SSF57850">
    <property type="entry name" value="RING/U-box"/>
    <property type="match status" value="1"/>
</dbReference>
<evidence type="ECO:0000256" key="2">
    <source>
        <dbReference type="ARBA" id="ARBA00022723"/>
    </source>
</evidence>
<dbReference type="InterPro" id="IPR047126">
    <property type="entry name" value="RNF141-like"/>
</dbReference>
<feature type="domain" description="RING-type" evidence="6">
    <location>
        <begin position="147"/>
        <end position="184"/>
    </location>
</feature>
<proteinExistence type="predicted"/>
<keyword evidence="2" id="KW-0479">Metal-binding</keyword>
<evidence type="ECO:0000256" key="4">
    <source>
        <dbReference type="ARBA" id="ARBA00022833"/>
    </source>
</evidence>
<dbReference type="AlphaFoldDB" id="A0A3M7R459"/>
<dbReference type="STRING" id="10195.A0A3M7R459"/>
<dbReference type="GO" id="GO:0051865">
    <property type="term" value="P:protein autoubiquitination"/>
    <property type="evidence" value="ECO:0007669"/>
    <property type="project" value="TreeGrafter"/>
</dbReference>
<evidence type="ECO:0000259" key="6">
    <source>
        <dbReference type="PROSITE" id="PS50089"/>
    </source>
</evidence>
<dbReference type="Pfam" id="PF13639">
    <property type="entry name" value="zf-RING_2"/>
    <property type="match status" value="1"/>
</dbReference>
<evidence type="ECO:0000256" key="1">
    <source>
        <dbReference type="ARBA" id="ARBA00022017"/>
    </source>
</evidence>
<evidence type="ECO:0000256" key="5">
    <source>
        <dbReference type="PROSITE-ProRule" id="PRU00175"/>
    </source>
</evidence>
<protein>
    <recommendedName>
        <fullName evidence="1">RING finger protein 141</fullName>
    </recommendedName>
</protein>
<dbReference type="Gene3D" id="3.30.40.10">
    <property type="entry name" value="Zinc/RING finger domain, C3HC4 (zinc finger)"/>
    <property type="match status" value="1"/>
</dbReference>
<dbReference type="EMBL" id="REGN01004317">
    <property type="protein sequence ID" value="RNA18028.1"/>
    <property type="molecule type" value="Genomic_DNA"/>
</dbReference>